<proteinExistence type="inferred from homology"/>
<dbReference type="SUPFAM" id="SSF56059">
    <property type="entry name" value="Glutathione synthetase ATP-binding domain-like"/>
    <property type="match status" value="1"/>
</dbReference>
<dbReference type="Pfam" id="PF03917">
    <property type="entry name" value="GSH_synth_ATP"/>
    <property type="match status" value="1"/>
</dbReference>
<dbReference type="AlphaFoldDB" id="A4YC47"/>
<dbReference type="InterPro" id="IPR016185">
    <property type="entry name" value="PreATP-grasp_dom_sf"/>
</dbReference>
<dbReference type="PANTHER" id="PTHR11130">
    <property type="entry name" value="GLUTATHIONE SYNTHETASE"/>
    <property type="match status" value="1"/>
</dbReference>
<dbReference type="Gene3D" id="3.40.50.1760">
    <property type="entry name" value="Glutathione synthase, substrate-binding domain superfamily, eukaryotic"/>
    <property type="match status" value="1"/>
</dbReference>
<dbReference type="InterPro" id="IPR014049">
    <property type="entry name" value="Glutathione_synthase_N_euk"/>
</dbReference>
<dbReference type="eggNOG" id="ENOG5033PU2">
    <property type="taxonomic scope" value="Bacteria"/>
</dbReference>
<protein>
    <recommendedName>
        <fullName evidence="4">glutathione synthase</fullName>
        <ecNumber evidence="4">6.3.2.3</ecNumber>
    </recommendedName>
</protein>
<comment type="cofactor">
    <cofactor evidence="1">
        <name>Mg(2+)</name>
        <dbReference type="ChEBI" id="CHEBI:18420"/>
    </cofactor>
</comment>
<dbReference type="UniPathway" id="UPA00142">
    <property type="reaction ID" value="UER00210"/>
</dbReference>
<evidence type="ECO:0000256" key="4">
    <source>
        <dbReference type="ARBA" id="ARBA00012214"/>
    </source>
</evidence>
<dbReference type="KEGG" id="spc:Sputcn32_3824"/>
<dbReference type="HOGENOM" id="CLU_025152_3_0_6"/>
<dbReference type="GO" id="GO:0046872">
    <property type="term" value="F:metal ion binding"/>
    <property type="evidence" value="ECO:0007669"/>
    <property type="project" value="UniProtKB-KW"/>
</dbReference>
<dbReference type="PANTHER" id="PTHR11130:SF0">
    <property type="entry name" value="GLUTATHIONE SYNTHETASE"/>
    <property type="match status" value="1"/>
</dbReference>
<evidence type="ECO:0000256" key="1">
    <source>
        <dbReference type="ARBA" id="ARBA00001946"/>
    </source>
</evidence>
<evidence type="ECO:0000256" key="7">
    <source>
        <dbReference type="ARBA" id="ARBA00022723"/>
    </source>
</evidence>
<evidence type="ECO:0000256" key="3">
    <source>
        <dbReference type="ARBA" id="ARBA00010385"/>
    </source>
</evidence>
<evidence type="ECO:0000256" key="9">
    <source>
        <dbReference type="ARBA" id="ARBA00022840"/>
    </source>
</evidence>
<dbReference type="GO" id="GO:0043295">
    <property type="term" value="F:glutathione binding"/>
    <property type="evidence" value="ECO:0007669"/>
    <property type="project" value="TreeGrafter"/>
</dbReference>
<dbReference type="InterPro" id="IPR037013">
    <property type="entry name" value="GSH-S_sub-bd_sf"/>
</dbReference>
<evidence type="ECO:0000259" key="11">
    <source>
        <dbReference type="Pfam" id="PF03199"/>
    </source>
</evidence>
<keyword evidence="8" id="KW-0547">Nucleotide-binding</keyword>
<dbReference type="Pfam" id="PF03199">
    <property type="entry name" value="GSH_synthase"/>
    <property type="match status" value="1"/>
</dbReference>
<keyword evidence="9" id="KW-0067">ATP-binding</keyword>
<dbReference type="InterPro" id="IPR004887">
    <property type="entry name" value="GSH_synth_subst-bd"/>
</dbReference>
<dbReference type="EC" id="6.3.2.3" evidence="4"/>
<sequence length="484" mass="53402">MNLTVPLTAKDDAIEWALTHGMAFKETAYSARHAPFTLTPSLISKAHYQYLKGAVEPLGKLIHYVSEAHAFLVDAIQPITASDPFFAALLKAHQQLHGSAHSSTNSSGTPAPRMPLLIMRSDFMDDKDLGPKLVEFNGIAAGMGPFGQRVHQLHHYLQQWHQLPIGELVDNHAIEQLSAGIAKATFKIKQEFEDSGPARFLMLVQENEDNVFDQHLLELALQQKGIQTLRRTLSELQGQLTTGAQQRLILEGVGTIDTVYLRTGYQFADYATIDINGNRDYQALMEIRVLLEQHRIALNATLGQQLATSKRMQMLLSTMDEQALTQFGLAQPEASMVKSLLGEMRPVTAQSPQLIAESPIETWVLKNQGEGGGHCIFGADILPKLAELEPAQYPVWSLMRRLHPRPRATQALVVRNGEIHIIDDLIPEIGMFSVHCDGIAAVNDKTHAESPSYAGYLIRSKSAKVTEGGVHSGQGVLDSLMFND</sequence>
<dbReference type="InterPro" id="IPR014709">
    <property type="entry name" value="Glutathione_synthase_C_euk"/>
</dbReference>
<name>A4YC47_SHEPC</name>
<keyword evidence="5 12" id="KW-0436">Ligase</keyword>
<feature type="domain" description="Glutathione synthase substrate-binding" evidence="11">
    <location>
        <begin position="200"/>
        <end position="307"/>
    </location>
</feature>
<organism evidence="12">
    <name type="scientific">Shewanella putrefaciens (strain CN-32 / ATCC BAA-453)</name>
    <dbReference type="NCBI Taxonomy" id="319224"/>
    <lineage>
        <taxon>Bacteria</taxon>
        <taxon>Pseudomonadati</taxon>
        <taxon>Pseudomonadota</taxon>
        <taxon>Gammaproteobacteria</taxon>
        <taxon>Alteromonadales</taxon>
        <taxon>Shewanellaceae</taxon>
        <taxon>Shewanella</taxon>
    </lineage>
</organism>
<keyword evidence="6" id="KW-0317">Glutathione biosynthesis</keyword>
<dbReference type="InterPro" id="IPR014042">
    <property type="entry name" value="Glutathione_synthase_a-hlx"/>
</dbReference>
<evidence type="ECO:0000256" key="5">
    <source>
        <dbReference type="ARBA" id="ARBA00022598"/>
    </source>
</evidence>
<dbReference type="GO" id="GO:0005829">
    <property type="term" value="C:cytosol"/>
    <property type="evidence" value="ECO:0007669"/>
    <property type="project" value="TreeGrafter"/>
</dbReference>
<gene>
    <name evidence="12" type="ordered locus">Sputcn32_3824</name>
</gene>
<dbReference type="Gene3D" id="3.30.470.20">
    <property type="entry name" value="ATP-grasp fold, B domain"/>
    <property type="match status" value="1"/>
</dbReference>
<dbReference type="InterPro" id="IPR005615">
    <property type="entry name" value="Glutathione_synthase"/>
</dbReference>
<comment type="pathway">
    <text evidence="2">Sulfur metabolism; glutathione biosynthesis; glutathione from L-cysteine and L-glutamate: step 2/2.</text>
</comment>
<dbReference type="EMBL" id="CP000681">
    <property type="protein sequence ID" value="ABP77530.1"/>
    <property type="molecule type" value="Genomic_DNA"/>
</dbReference>
<dbReference type="PIRSF" id="PIRSF001558">
    <property type="entry name" value="GSHase"/>
    <property type="match status" value="1"/>
</dbReference>
<evidence type="ECO:0000256" key="10">
    <source>
        <dbReference type="ARBA" id="ARBA00022842"/>
    </source>
</evidence>
<dbReference type="Gene3D" id="1.10.1080.10">
    <property type="entry name" value="Glutathione Synthetase, Chain A, domain 3"/>
    <property type="match status" value="1"/>
</dbReference>
<dbReference type="Gene3D" id="3.30.1490.50">
    <property type="match status" value="1"/>
</dbReference>
<accession>A4YC47</accession>
<dbReference type="SUPFAM" id="SSF52440">
    <property type="entry name" value="PreATP-grasp domain"/>
    <property type="match status" value="1"/>
</dbReference>
<dbReference type="Gene3D" id="3.30.1490.80">
    <property type="match status" value="1"/>
</dbReference>
<evidence type="ECO:0000313" key="12">
    <source>
        <dbReference type="EMBL" id="ABP77530.1"/>
    </source>
</evidence>
<dbReference type="GO" id="GO:0005524">
    <property type="term" value="F:ATP binding"/>
    <property type="evidence" value="ECO:0007669"/>
    <property type="project" value="UniProtKB-KW"/>
</dbReference>
<evidence type="ECO:0000256" key="6">
    <source>
        <dbReference type="ARBA" id="ARBA00022684"/>
    </source>
</evidence>
<dbReference type="STRING" id="319224.Sputcn32_3824"/>
<keyword evidence="10" id="KW-0460">Magnesium</keyword>
<evidence type="ECO:0000256" key="2">
    <source>
        <dbReference type="ARBA" id="ARBA00004965"/>
    </source>
</evidence>
<dbReference type="GO" id="GO:0004363">
    <property type="term" value="F:glutathione synthase activity"/>
    <property type="evidence" value="ECO:0007669"/>
    <property type="project" value="UniProtKB-EC"/>
</dbReference>
<comment type="similarity">
    <text evidence="3">Belongs to the eukaryotic GSH synthase family.</text>
</comment>
<evidence type="ECO:0000256" key="8">
    <source>
        <dbReference type="ARBA" id="ARBA00022741"/>
    </source>
</evidence>
<reference evidence="12" key="1">
    <citation type="submission" date="2007-04" db="EMBL/GenBank/DDBJ databases">
        <title>Complete sequence of Shewanella putrefaciens CN-32.</title>
        <authorList>
            <consortium name="US DOE Joint Genome Institute"/>
            <person name="Copeland A."/>
            <person name="Lucas S."/>
            <person name="Lapidus A."/>
            <person name="Barry K."/>
            <person name="Detter J.C."/>
            <person name="Glavina del Rio T."/>
            <person name="Hammon N."/>
            <person name="Israni S."/>
            <person name="Dalin E."/>
            <person name="Tice H."/>
            <person name="Pitluck S."/>
            <person name="Chain P."/>
            <person name="Malfatti S."/>
            <person name="Shin M."/>
            <person name="Vergez L."/>
            <person name="Schmutz J."/>
            <person name="Larimer F."/>
            <person name="Land M."/>
            <person name="Hauser L."/>
            <person name="Kyrpides N."/>
            <person name="Mikhailova N."/>
            <person name="Romine M.F."/>
            <person name="Fredrickson J."/>
            <person name="Tiedje J."/>
            <person name="Richardson P."/>
        </authorList>
    </citation>
    <scope>NUCLEOTIDE SEQUENCE [LARGE SCALE GENOMIC DNA]</scope>
    <source>
        <strain evidence="12">CN-32</strain>
    </source>
</reference>
<keyword evidence="7" id="KW-0479">Metal-binding</keyword>